<dbReference type="Pfam" id="PF00990">
    <property type="entry name" value="GGDEF"/>
    <property type="match status" value="1"/>
</dbReference>
<dbReference type="GO" id="GO:0043709">
    <property type="term" value="P:cell adhesion involved in single-species biofilm formation"/>
    <property type="evidence" value="ECO:0007669"/>
    <property type="project" value="TreeGrafter"/>
</dbReference>
<organism evidence="5 6">
    <name type="scientific">Novosphingobium barchaimii LL02</name>
    <dbReference type="NCBI Taxonomy" id="1114963"/>
    <lineage>
        <taxon>Bacteria</taxon>
        <taxon>Pseudomonadati</taxon>
        <taxon>Pseudomonadota</taxon>
        <taxon>Alphaproteobacteria</taxon>
        <taxon>Sphingomonadales</taxon>
        <taxon>Sphingomonadaceae</taxon>
        <taxon>Novosphingobium</taxon>
    </lineage>
</organism>
<dbReference type="PATRIC" id="fig|1114963.3.peg.2004"/>
<name>A0A0J8AQI6_9SPHN</name>
<comment type="caution">
    <text evidence="5">The sequence shown here is derived from an EMBL/GenBank/DDBJ whole genome shotgun (WGS) entry which is preliminary data.</text>
</comment>
<dbReference type="InterPro" id="IPR000160">
    <property type="entry name" value="GGDEF_dom"/>
</dbReference>
<dbReference type="SMART" id="SM00267">
    <property type="entry name" value="GGDEF"/>
    <property type="match status" value="1"/>
</dbReference>
<dbReference type="PANTHER" id="PTHR45138">
    <property type="entry name" value="REGULATORY COMPONENTS OF SENSORY TRANSDUCTION SYSTEM"/>
    <property type="match status" value="1"/>
</dbReference>
<comment type="catalytic activity">
    <reaction evidence="2">
        <text>2 GTP = 3',3'-c-di-GMP + 2 diphosphate</text>
        <dbReference type="Rhea" id="RHEA:24898"/>
        <dbReference type="ChEBI" id="CHEBI:33019"/>
        <dbReference type="ChEBI" id="CHEBI:37565"/>
        <dbReference type="ChEBI" id="CHEBI:58805"/>
        <dbReference type="EC" id="2.7.7.65"/>
    </reaction>
</comment>
<dbReference type="Gene3D" id="3.30.70.270">
    <property type="match status" value="1"/>
</dbReference>
<evidence type="ECO:0000256" key="1">
    <source>
        <dbReference type="ARBA" id="ARBA00012528"/>
    </source>
</evidence>
<dbReference type="PROSITE" id="PS50113">
    <property type="entry name" value="PAC"/>
    <property type="match status" value="1"/>
</dbReference>
<evidence type="ECO:0000313" key="5">
    <source>
        <dbReference type="EMBL" id="KMS56680.1"/>
    </source>
</evidence>
<feature type="domain" description="PAC" evidence="3">
    <location>
        <begin position="42"/>
        <end position="92"/>
    </location>
</feature>
<evidence type="ECO:0000313" key="6">
    <source>
        <dbReference type="Proteomes" id="UP000052268"/>
    </source>
</evidence>
<dbReference type="PROSITE" id="PS50887">
    <property type="entry name" value="GGDEF"/>
    <property type="match status" value="1"/>
</dbReference>
<accession>A0A0J8AQI6</accession>
<dbReference type="Gene3D" id="3.30.450.20">
    <property type="entry name" value="PAS domain"/>
    <property type="match status" value="1"/>
</dbReference>
<dbReference type="EC" id="2.7.7.65" evidence="1"/>
<dbReference type="Proteomes" id="UP000052268">
    <property type="component" value="Unassembled WGS sequence"/>
</dbReference>
<protein>
    <recommendedName>
        <fullName evidence="1">diguanylate cyclase</fullName>
        <ecNumber evidence="1">2.7.7.65</ecNumber>
    </recommendedName>
</protein>
<gene>
    <name evidence="5" type="ORF">V474_15865</name>
</gene>
<dbReference type="EMBL" id="JACU01000004">
    <property type="protein sequence ID" value="KMS56680.1"/>
    <property type="molecule type" value="Genomic_DNA"/>
</dbReference>
<feature type="domain" description="GGDEF" evidence="4">
    <location>
        <begin position="131"/>
        <end position="272"/>
    </location>
</feature>
<evidence type="ECO:0000256" key="2">
    <source>
        <dbReference type="ARBA" id="ARBA00034247"/>
    </source>
</evidence>
<dbReference type="GO" id="GO:0052621">
    <property type="term" value="F:diguanylate cyclase activity"/>
    <property type="evidence" value="ECO:0007669"/>
    <property type="project" value="UniProtKB-EC"/>
</dbReference>
<keyword evidence="6" id="KW-1185">Reference proteome</keyword>
<dbReference type="GO" id="GO:0005886">
    <property type="term" value="C:plasma membrane"/>
    <property type="evidence" value="ECO:0007669"/>
    <property type="project" value="TreeGrafter"/>
</dbReference>
<sequence>MANRPMSSIFMQDSISGSLVGDLVTGAGPVIQECFDLAALGRTLPDRHFAANGRHYQVTFHAAADRNGDVSEILLVVLDVTRRVQVEHLLRESRRRLIATARRDHLTGLLNRRGLDNVLHRELRRSRRVGKSLSLVAIDIDWFKHYNDSLGHPQGDACLYSVAQTLIGCLRRAGDEACRYGGEEFLLVLPDADIGGAATVAANCQRAIDELDIAHPSSPFGRVTVSFGIAEAANGTEGALVALDTVALLAQADNALYRAKRNGRNRIEFAQGS</sequence>
<dbReference type="NCBIfam" id="TIGR00254">
    <property type="entry name" value="GGDEF"/>
    <property type="match status" value="1"/>
</dbReference>
<dbReference type="FunFam" id="3.30.70.270:FF:000001">
    <property type="entry name" value="Diguanylate cyclase domain protein"/>
    <property type="match status" value="1"/>
</dbReference>
<dbReference type="InterPro" id="IPR043128">
    <property type="entry name" value="Rev_trsase/Diguanyl_cyclase"/>
</dbReference>
<dbReference type="CDD" id="cd01949">
    <property type="entry name" value="GGDEF"/>
    <property type="match status" value="1"/>
</dbReference>
<dbReference type="InterPro" id="IPR029787">
    <property type="entry name" value="Nucleotide_cyclase"/>
</dbReference>
<evidence type="ECO:0000259" key="3">
    <source>
        <dbReference type="PROSITE" id="PS50113"/>
    </source>
</evidence>
<dbReference type="GO" id="GO:1902201">
    <property type="term" value="P:negative regulation of bacterial-type flagellum-dependent cell motility"/>
    <property type="evidence" value="ECO:0007669"/>
    <property type="project" value="TreeGrafter"/>
</dbReference>
<evidence type="ECO:0000259" key="4">
    <source>
        <dbReference type="PROSITE" id="PS50887"/>
    </source>
</evidence>
<dbReference type="InterPro" id="IPR050469">
    <property type="entry name" value="Diguanylate_Cyclase"/>
</dbReference>
<proteinExistence type="predicted"/>
<dbReference type="AlphaFoldDB" id="A0A0J8AQI6"/>
<reference evidence="5 6" key="1">
    <citation type="journal article" date="2015" name="G3 (Bethesda)">
        <title>Insights into Ongoing Evolution of the Hexachlorocyclohexane Catabolic Pathway from Comparative Genomics of Ten Sphingomonadaceae Strains.</title>
        <authorList>
            <person name="Pearce S.L."/>
            <person name="Oakeshott J.G."/>
            <person name="Pandey G."/>
        </authorList>
    </citation>
    <scope>NUCLEOTIDE SEQUENCE [LARGE SCALE GENOMIC DNA]</scope>
    <source>
        <strain evidence="5 6">LL02</strain>
    </source>
</reference>
<dbReference type="SUPFAM" id="SSF55073">
    <property type="entry name" value="Nucleotide cyclase"/>
    <property type="match status" value="1"/>
</dbReference>
<dbReference type="PANTHER" id="PTHR45138:SF9">
    <property type="entry name" value="DIGUANYLATE CYCLASE DGCM-RELATED"/>
    <property type="match status" value="1"/>
</dbReference>
<dbReference type="InterPro" id="IPR000700">
    <property type="entry name" value="PAS-assoc_C"/>
</dbReference>